<organism evidence="1 2">
    <name type="scientific">Vermiconidia calcicola</name>
    <dbReference type="NCBI Taxonomy" id="1690605"/>
    <lineage>
        <taxon>Eukaryota</taxon>
        <taxon>Fungi</taxon>
        <taxon>Dikarya</taxon>
        <taxon>Ascomycota</taxon>
        <taxon>Pezizomycotina</taxon>
        <taxon>Dothideomycetes</taxon>
        <taxon>Dothideomycetidae</taxon>
        <taxon>Mycosphaerellales</taxon>
        <taxon>Extremaceae</taxon>
        <taxon>Vermiconidia</taxon>
    </lineage>
</organism>
<dbReference type="EMBL" id="JAUTXU010000061">
    <property type="protein sequence ID" value="KAK3713634.1"/>
    <property type="molecule type" value="Genomic_DNA"/>
</dbReference>
<gene>
    <name evidence="1" type="ORF">LTR37_008328</name>
</gene>
<protein>
    <submittedName>
        <fullName evidence="1">Uncharacterized protein</fullName>
    </submittedName>
</protein>
<dbReference type="Proteomes" id="UP001281147">
    <property type="component" value="Unassembled WGS sequence"/>
</dbReference>
<evidence type="ECO:0000313" key="1">
    <source>
        <dbReference type="EMBL" id="KAK3713634.1"/>
    </source>
</evidence>
<proteinExistence type="predicted"/>
<comment type="caution">
    <text evidence="1">The sequence shown here is derived from an EMBL/GenBank/DDBJ whole genome shotgun (WGS) entry which is preliminary data.</text>
</comment>
<reference evidence="1" key="1">
    <citation type="submission" date="2023-07" db="EMBL/GenBank/DDBJ databases">
        <title>Black Yeasts Isolated from many extreme environments.</title>
        <authorList>
            <person name="Coleine C."/>
            <person name="Stajich J.E."/>
            <person name="Selbmann L."/>
        </authorList>
    </citation>
    <scope>NUCLEOTIDE SEQUENCE</scope>
    <source>
        <strain evidence="1">CCFEE 5714</strain>
    </source>
</reference>
<keyword evidence="2" id="KW-1185">Reference proteome</keyword>
<evidence type="ECO:0000313" key="2">
    <source>
        <dbReference type="Proteomes" id="UP001281147"/>
    </source>
</evidence>
<accession>A0ACC3NCC0</accession>
<sequence length="204" mass="22595">MPEISHNDSPSVHSLDSNFGNSFPSYADQELAHERAEETLDKGKREADEIAIEAQQFTQQADDELARLEGEAGQKYEDWSAEAKGSYEGWKKEAGQKADKVKKEASKNYEKAKKEASKDAQKAKENAKKTEKWADENKGNPVVIGNAVVVTALAALLGTGAYRMHQANELTWKVAGAWAGVVGLFAVGDYYVSQYFFKKYPPKQ</sequence>
<name>A0ACC3NCC0_9PEZI</name>